<protein>
    <recommendedName>
        <fullName evidence="1">Zinc knuckle CX2CX4HX4C domain-containing protein</fullName>
    </recommendedName>
</protein>
<dbReference type="Proteomes" id="UP000593576">
    <property type="component" value="Unassembled WGS sequence"/>
</dbReference>
<reference evidence="2 3" key="1">
    <citation type="journal article" date="2019" name="Genome Biol. Evol.">
        <title>Insights into the evolution of the New World diploid cottons (Gossypium, subgenus Houzingenia) based on genome sequencing.</title>
        <authorList>
            <person name="Grover C.E."/>
            <person name="Arick M.A. 2nd"/>
            <person name="Thrash A."/>
            <person name="Conover J.L."/>
            <person name="Sanders W.S."/>
            <person name="Peterson D.G."/>
            <person name="Frelichowski J.E."/>
            <person name="Scheffler J.A."/>
            <person name="Scheffler B.E."/>
            <person name="Wendel J.F."/>
        </authorList>
    </citation>
    <scope>NUCLEOTIDE SEQUENCE [LARGE SCALE GENOMIC DNA]</scope>
    <source>
        <strain evidence="2">1</strain>
        <tissue evidence="2">Leaf</tissue>
    </source>
</reference>
<sequence length="160" mass="18436">MKKSIACLSIDDKEEETIQLGVESSDREISYASSFVGMFLTSSAEGENPLAVQLNWVDFWMLIYDLPHGFMFEVVTKQLGCFIGVLLEYDASDIELRYKRIMGIRVRIDVRKPLKRKKKLAFSNGPPVYIRFEYEKLTLFCFLCGKLGHGESFARLKLFI</sequence>
<dbReference type="EMBL" id="JABFAF010000004">
    <property type="protein sequence ID" value="MBA0853204.1"/>
    <property type="molecule type" value="Genomic_DNA"/>
</dbReference>
<proteinExistence type="predicted"/>
<dbReference type="PANTHER" id="PTHR31286:SF153">
    <property type="entry name" value="DUF4283 DOMAIN PROTEIN"/>
    <property type="match status" value="1"/>
</dbReference>
<dbReference type="AlphaFoldDB" id="A0A7J9L3D2"/>
<evidence type="ECO:0000313" key="3">
    <source>
        <dbReference type="Proteomes" id="UP000593576"/>
    </source>
</evidence>
<dbReference type="Pfam" id="PF14392">
    <property type="entry name" value="zf-CCHC_4"/>
    <property type="match status" value="1"/>
</dbReference>
<evidence type="ECO:0000313" key="2">
    <source>
        <dbReference type="EMBL" id="MBA0853204.1"/>
    </source>
</evidence>
<dbReference type="OrthoDB" id="992039at2759"/>
<organism evidence="2 3">
    <name type="scientific">Gossypium schwendimanii</name>
    <name type="common">Cotton</name>
    <dbReference type="NCBI Taxonomy" id="34291"/>
    <lineage>
        <taxon>Eukaryota</taxon>
        <taxon>Viridiplantae</taxon>
        <taxon>Streptophyta</taxon>
        <taxon>Embryophyta</taxon>
        <taxon>Tracheophyta</taxon>
        <taxon>Spermatophyta</taxon>
        <taxon>Magnoliopsida</taxon>
        <taxon>eudicotyledons</taxon>
        <taxon>Gunneridae</taxon>
        <taxon>Pentapetalae</taxon>
        <taxon>rosids</taxon>
        <taxon>malvids</taxon>
        <taxon>Malvales</taxon>
        <taxon>Malvaceae</taxon>
        <taxon>Malvoideae</taxon>
        <taxon>Gossypium</taxon>
    </lineage>
</organism>
<dbReference type="InterPro" id="IPR025836">
    <property type="entry name" value="Zn_knuckle_CX2CX4HX4C"/>
</dbReference>
<dbReference type="InterPro" id="IPR040256">
    <property type="entry name" value="At4g02000-like"/>
</dbReference>
<comment type="caution">
    <text evidence="2">The sequence shown here is derived from an EMBL/GenBank/DDBJ whole genome shotgun (WGS) entry which is preliminary data.</text>
</comment>
<dbReference type="PANTHER" id="PTHR31286">
    <property type="entry name" value="GLYCINE-RICH CELL WALL STRUCTURAL PROTEIN 1.8-LIKE"/>
    <property type="match status" value="1"/>
</dbReference>
<accession>A0A7J9L3D2</accession>
<gene>
    <name evidence="2" type="ORF">Goshw_014742</name>
</gene>
<keyword evidence="3" id="KW-1185">Reference proteome</keyword>
<evidence type="ECO:0000259" key="1">
    <source>
        <dbReference type="Pfam" id="PF14392"/>
    </source>
</evidence>
<name>A0A7J9L3D2_GOSSC</name>
<feature type="domain" description="Zinc knuckle CX2CX4HX4C" evidence="1">
    <location>
        <begin position="108"/>
        <end position="153"/>
    </location>
</feature>